<sequence>METISKDHSKLDLNMIADIKPLNIYENSLKGGTTKSSIFIYALIFVALFLFIVQNNKSSSSALISFGSSTLQNAVEQNQSPKELGDDDISYMQENNTTTQEGINNNNIDEENEDPLVPPPDMKKAERMAWFKTQIPKLEILKSTNLSESFFHYRVLRFLDQGCSTFFFAIWLSPAKNFGEREFMTMDTLLKVHPQACLMILSRSMDSELGSRILKPLIDHGLKVEAITPDLPFLVKNTPAKSWLEAIKNGNKDPGNIPLSQNLSNLMRLAMLYKYGGAYVDTDLIFVKDMSLLRNAIGAQAVDQETKKWLRLNNAVLIFDMNHPIVLEFLREFATTFDGNKWGYNGPYMVSRVIERIEATQGYNNSSSNYYNLTILPPKAFYPVDWNKIVDFYKRPENGSELVWVENKVEELLYGGRTYALHLWNKRTRELDIEEGSVMARLFSHLCLVCNNIVRNGDERVIFKSNSIVMLHTSRVDTLHALKIVILSNMERIGSKELGRFLHVLLNDGFTNRLFWIEGDQHVKYAVVHDVVVRGGLSCSSPQPVPLEARDSAKEDDREGDSDYVTRSGSSNEIFSFDEYVSETPTGGGAQFLLPPPLPISQLSEVPSHDHTLNLDAMQLDDSFNGKRYLINVAYSSSKEGCN</sequence>
<dbReference type="InterPro" id="IPR007652">
    <property type="entry name" value="A1-4-GlycosylTfrase_dom"/>
</dbReference>
<dbReference type="InterPro" id="IPR007577">
    <property type="entry name" value="GlycoTrfase_DXD_sugar-bd_CS"/>
</dbReference>
<dbReference type="STRING" id="3818.A0A444ZP39"/>
<dbReference type="Pfam" id="PF04488">
    <property type="entry name" value="Gly_transf_sug"/>
    <property type="match status" value="1"/>
</dbReference>
<keyword evidence="2" id="KW-0812">Transmembrane</keyword>
<evidence type="ECO:0000259" key="3">
    <source>
        <dbReference type="Pfam" id="PF04572"/>
    </source>
</evidence>
<protein>
    <recommendedName>
        <fullName evidence="3">Alpha 1,4-glycosyltransferase domain-containing protein</fullName>
    </recommendedName>
</protein>
<evidence type="ECO:0000313" key="5">
    <source>
        <dbReference type="Proteomes" id="UP000289738"/>
    </source>
</evidence>
<name>A0A444ZP39_ARAHY</name>
<comment type="caution">
    <text evidence="4">The sequence shown here is derived from an EMBL/GenBank/DDBJ whole genome shotgun (WGS) entry which is preliminary data.</text>
</comment>
<dbReference type="InterPro" id="IPR029044">
    <property type="entry name" value="Nucleotide-diphossugar_trans"/>
</dbReference>
<feature type="region of interest" description="Disordered" evidence="1">
    <location>
        <begin position="543"/>
        <end position="569"/>
    </location>
</feature>
<dbReference type="InterPro" id="IPR044789">
    <property type="entry name" value="Put_A1-4-GlycosylTfrase_plant"/>
</dbReference>
<dbReference type="PANTHER" id="PTHR46781:SF7">
    <property type="entry name" value="ALPHA 1,4-GLYCOSYLTRANSFERASE FAMILY PROTEIN"/>
    <property type="match status" value="1"/>
</dbReference>
<keyword evidence="2" id="KW-1133">Transmembrane helix</keyword>
<accession>A0A444ZP39</accession>
<keyword evidence="5" id="KW-1185">Reference proteome</keyword>
<dbReference type="EMBL" id="SDMP01000014">
    <property type="protein sequence ID" value="RYR15943.1"/>
    <property type="molecule type" value="Genomic_DNA"/>
</dbReference>
<keyword evidence="2" id="KW-0472">Membrane</keyword>
<organism evidence="4 5">
    <name type="scientific">Arachis hypogaea</name>
    <name type="common">Peanut</name>
    <dbReference type="NCBI Taxonomy" id="3818"/>
    <lineage>
        <taxon>Eukaryota</taxon>
        <taxon>Viridiplantae</taxon>
        <taxon>Streptophyta</taxon>
        <taxon>Embryophyta</taxon>
        <taxon>Tracheophyta</taxon>
        <taxon>Spermatophyta</taxon>
        <taxon>Magnoliopsida</taxon>
        <taxon>eudicotyledons</taxon>
        <taxon>Gunneridae</taxon>
        <taxon>Pentapetalae</taxon>
        <taxon>rosids</taxon>
        <taxon>fabids</taxon>
        <taxon>Fabales</taxon>
        <taxon>Fabaceae</taxon>
        <taxon>Papilionoideae</taxon>
        <taxon>50 kb inversion clade</taxon>
        <taxon>dalbergioids sensu lato</taxon>
        <taxon>Dalbergieae</taxon>
        <taxon>Pterocarpus clade</taxon>
        <taxon>Arachis</taxon>
    </lineage>
</organism>
<dbReference type="Gene3D" id="3.90.550.20">
    <property type="match status" value="1"/>
</dbReference>
<gene>
    <name evidence="4" type="ORF">Ahy_B04g072911</name>
</gene>
<evidence type="ECO:0000256" key="2">
    <source>
        <dbReference type="SAM" id="Phobius"/>
    </source>
</evidence>
<dbReference type="PANTHER" id="PTHR46781">
    <property type="entry name" value="ALPHA 1,4-GLYCOSYLTRANSFERASE FAMILY PROTEIN"/>
    <property type="match status" value="1"/>
</dbReference>
<feature type="compositionally biased region" description="Basic and acidic residues" evidence="1">
    <location>
        <begin position="548"/>
        <end position="557"/>
    </location>
</feature>
<dbReference type="AlphaFoldDB" id="A0A444ZP39"/>
<evidence type="ECO:0000313" key="4">
    <source>
        <dbReference type="EMBL" id="RYR15943.1"/>
    </source>
</evidence>
<dbReference type="SUPFAM" id="SSF53448">
    <property type="entry name" value="Nucleotide-diphospho-sugar transferases"/>
    <property type="match status" value="1"/>
</dbReference>
<evidence type="ECO:0000256" key="1">
    <source>
        <dbReference type="SAM" id="MobiDB-lite"/>
    </source>
</evidence>
<reference evidence="4 5" key="1">
    <citation type="submission" date="2019-01" db="EMBL/GenBank/DDBJ databases">
        <title>Sequencing of cultivated peanut Arachis hypogaea provides insights into genome evolution and oil improvement.</title>
        <authorList>
            <person name="Chen X."/>
        </authorList>
    </citation>
    <scope>NUCLEOTIDE SEQUENCE [LARGE SCALE GENOMIC DNA]</scope>
    <source>
        <strain evidence="5">cv. Fuhuasheng</strain>
        <tissue evidence="4">Leaves</tissue>
    </source>
</reference>
<dbReference type="Pfam" id="PF04572">
    <property type="entry name" value="Gb3_synth"/>
    <property type="match status" value="1"/>
</dbReference>
<dbReference type="Proteomes" id="UP000289738">
    <property type="component" value="Chromosome B04"/>
</dbReference>
<feature type="domain" description="Alpha 1,4-glycosyltransferase" evidence="3">
    <location>
        <begin position="319"/>
        <end position="452"/>
    </location>
</feature>
<feature type="transmembrane region" description="Helical" evidence="2">
    <location>
        <begin position="38"/>
        <end position="54"/>
    </location>
</feature>
<proteinExistence type="predicted"/>